<dbReference type="Ensembl" id="ENSPEMT00000023013.2">
    <property type="protein sequence ID" value="ENSPEMP00000018683.1"/>
    <property type="gene ID" value="ENSPEMG00000017193.2"/>
</dbReference>
<proteinExistence type="predicted"/>
<keyword evidence="3 6" id="KW-1133">Transmembrane helix</keyword>
<dbReference type="Proteomes" id="UP000694547">
    <property type="component" value="Chromosome 7"/>
</dbReference>
<keyword evidence="4 6" id="KW-0472">Membrane</keyword>
<dbReference type="GO" id="GO:0097228">
    <property type="term" value="C:sperm principal piece"/>
    <property type="evidence" value="ECO:0007669"/>
    <property type="project" value="Ensembl"/>
</dbReference>
<sequence length="631" mass="70793">MEEKQNSKPASGPQSPRSTQQHEISFPSHSWSLEMLLRRLKALDGRREDKLTSVIDTLGEFGTFQWRLVALTFIPSMLSSFFMLSDNFMLTAQRPYCNTSWILAVGPNLSVAEQLNLTLPRAPNGSFLTCLMYIPVSWDLDSIIHFGLNYTETCKYGWIYPYADKRSLINEFDLVCGNEPKKESMQTVLLAGILTGSLLFGFLSDKMGRYPAILMSLLGLLIFGFGTAFVNTFYQFLLFRFAVALAAVGYAISSVSLVMEWLVGEHRAYAIVLEHCFMAVGVLFLSGSAYKISHWRLLFLLGGMPMFPVISNIWVLRESPRWLMVKGKVEETVKVLCYAAEVNKTTIPLNLLNELQQQKKKVTKASIVDFYTNQHLFKVILSMACVWFTISYIYFTLSLKMKDFGVDIYFQQAIPGILEVPARLCCLVLLEHLGRKCSLFLSLILAAIMCLFLLFLPQELKSTIVLVLVLGEFILAATVAVFLVYTAELLPTILRSTGLGMVCLAWTGGAITALAIFNQIKTQLPIFFCCLSCVVALCFSSLVPETGNKPLHDGIEYNTRESIDFKRRSQDIAAMIIAGESMSDVVIDEVTKNTILNAMPLQSEVDMFFSTASEKPSMKYPVQLPEDQLPQ</sequence>
<evidence type="ECO:0000313" key="9">
    <source>
        <dbReference type="Proteomes" id="UP000694547"/>
    </source>
</evidence>
<dbReference type="AlphaFoldDB" id="A0A8C8VXP7"/>
<dbReference type="SUPFAM" id="SSF103473">
    <property type="entry name" value="MFS general substrate transporter"/>
    <property type="match status" value="1"/>
</dbReference>
<name>A0A8C8VXP7_PERMB</name>
<dbReference type="Pfam" id="PF00083">
    <property type="entry name" value="Sugar_tr"/>
    <property type="match status" value="1"/>
</dbReference>
<evidence type="ECO:0000256" key="4">
    <source>
        <dbReference type="ARBA" id="ARBA00023136"/>
    </source>
</evidence>
<evidence type="ECO:0000259" key="7">
    <source>
        <dbReference type="PROSITE" id="PS50850"/>
    </source>
</evidence>
<dbReference type="GO" id="GO:0005743">
    <property type="term" value="C:mitochondrial inner membrane"/>
    <property type="evidence" value="ECO:0007669"/>
    <property type="project" value="Ensembl"/>
</dbReference>
<evidence type="ECO:0000256" key="3">
    <source>
        <dbReference type="ARBA" id="ARBA00022989"/>
    </source>
</evidence>
<evidence type="ECO:0000313" key="8">
    <source>
        <dbReference type="Ensembl" id="ENSPEMP00000018683.1"/>
    </source>
</evidence>
<evidence type="ECO:0000256" key="1">
    <source>
        <dbReference type="ARBA" id="ARBA00004141"/>
    </source>
</evidence>
<feature type="compositionally biased region" description="Polar residues" evidence="5">
    <location>
        <begin position="7"/>
        <end position="23"/>
    </location>
</feature>
<feature type="region of interest" description="Disordered" evidence="5">
    <location>
        <begin position="1"/>
        <end position="23"/>
    </location>
</feature>
<feature type="transmembrane region" description="Helical" evidence="6">
    <location>
        <begin position="523"/>
        <end position="543"/>
    </location>
</feature>
<reference evidence="8" key="2">
    <citation type="submission" date="2025-08" db="UniProtKB">
        <authorList>
            <consortium name="Ensembl"/>
        </authorList>
    </citation>
    <scope>IDENTIFICATION</scope>
</reference>
<dbReference type="InterPro" id="IPR036259">
    <property type="entry name" value="MFS_trans_sf"/>
</dbReference>
<dbReference type="PROSITE" id="PS50850">
    <property type="entry name" value="MFS"/>
    <property type="match status" value="1"/>
</dbReference>
<dbReference type="PANTHER" id="PTHR24064">
    <property type="entry name" value="SOLUTE CARRIER FAMILY 22 MEMBER"/>
    <property type="match status" value="1"/>
</dbReference>
<feature type="transmembrane region" description="Helical" evidence="6">
    <location>
        <begin position="268"/>
        <end position="285"/>
    </location>
</feature>
<evidence type="ECO:0000256" key="5">
    <source>
        <dbReference type="SAM" id="MobiDB-lite"/>
    </source>
</evidence>
<reference evidence="8" key="3">
    <citation type="submission" date="2025-09" db="UniProtKB">
        <authorList>
            <consortium name="Ensembl"/>
        </authorList>
    </citation>
    <scope>IDENTIFICATION</scope>
</reference>
<dbReference type="GeneTree" id="ENSGT00940000162395"/>
<dbReference type="InterPro" id="IPR020846">
    <property type="entry name" value="MFS_dom"/>
</dbReference>
<dbReference type="GO" id="GO:0030317">
    <property type="term" value="P:flagellated sperm motility"/>
    <property type="evidence" value="ECO:0007669"/>
    <property type="project" value="Ensembl"/>
</dbReference>
<evidence type="ECO:0000256" key="2">
    <source>
        <dbReference type="ARBA" id="ARBA00022692"/>
    </source>
</evidence>
<feature type="domain" description="Major facilitator superfamily (MFS) profile" evidence="7">
    <location>
        <begin position="125"/>
        <end position="547"/>
    </location>
</feature>
<feature type="transmembrane region" description="Helical" evidence="6">
    <location>
        <begin position="210"/>
        <end position="230"/>
    </location>
</feature>
<feature type="transmembrane region" description="Helical" evidence="6">
    <location>
        <begin position="297"/>
        <end position="316"/>
    </location>
</feature>
<evidence type="ECO:0000256" key="6">
    <source>
        <dbReference type="SAM" id="Phobius"/>
    </source>
</evidence>
<protein>
    <submittedName>
        <fullName evidence="8">Solute carrier family 22 (organic cation transporter), member 14</fullName>
    </submittedName>
</protein>
<dbReference type="InterPro" id="IPR005828">
    <property type="entry name" value="MFS_sugar_transport-like"/>
</dbReference>
<feature type="transmembrane region" description="Helical" evidence="6">
    <location>
        <begin position="439"/>
        <end position="457"/>
    </location>
</feature>
<dbReference type="Gene3D" id="1.20.1250.20">
    <property type="entry name" value="MFS general substrate transporter like domains"/>
    <property type="match status" value="1"/>
</dbReference>
<feature type="transmembrane region" description="Helical" evidence="6">
    <location>
        <begin position="497"/>
        <end position="517"/>
    </location>
</feature>
<feature type="transmembrane region" description="Helical" evidence="6">
    <location>
        <begin position="463"/>
        <end position="485"/>
    </location>
</feature>
<comment type="subcellular location">
    <subcellularLocation>
        <location evidence="1">Membrane</location>
        <topology evidence="1">Multi-pass membrane protein</topology>
    </subcellularLocation>
</comment>
<feature type="transmembrane region" description="Helical" evidence="6">
    <location>
        <begin position="237"/>
        <end position="262"/>
    </location>
</feature>
<feature type="transmembrane region" description="Helical" evidence="6">
    <location>
        <begin position="376"/>
        <end position="395"/>
    </location>
</feature>
<organism evidence="8 9">
    <name type="scientific">Peromyscus maniculatus bairdii</name>
    <name type="common">Prairie deer mouse</name>
    <dbReference type="NCBI Taxonomy" id="230844"/>
    <lineage>
        <taxon>Eukaryota</taxon>
        <taxon>Metazoa</taxon>
        <taxon>Chordata</taxon>
        <taxon>Craniata</taxon>
        <taxon>Vertebrata</taxon>
        <taxon>Euteleostomi</taxon>
        <taxon>Mammalia</taxon>
        <taxon>Eutheria</taxon>
        <taxon>Euarchontoglires</taxon>
        <taxon>Glires</taxon>
        <taxon>Rodentia</taxon>
        <taxon>Myomorpha</taxon>
        <taxon>Muroidea</taxon>
        <taxon>Cricetidae</taxon>
        <taxon>Neotominae</taxon>
        <taxon>Peromyscus</taxon>
    </lineage>
</organism>
<dbReference type="GO" id="GO:0032217">
    <property type="term" value="F:riboflavin transmembrane transporter activity"/>
    <property type="evidence" value="ECO:0007669"/>
    <property type="project" value="Ensembl"/>
</dbReference>
<dbReference type="GO" id="GO:0048240">
    <property type="term" value="P:sperm capacitation"/>
    <property type="evidence" value="ECO:0007669"/>
    <property type="project" value="Ensembl"/>
</dbReference>
<reference evidence="8 9" key="1">
    <citation type="submission" date="2018-10" db="EMBL/GenBank/DDBJ databases">
        <title>Improved assembly of the deer mouse Peromyscus maniculatus genome.</title>
        <authorList>
            <person name="Lassance J.-M."/>
            <person name="Hoekstra H.E."/>
        </authorList>
    </citation>
    <scope>NUCLEOTIDE SEQUENCE [LARGE SCALE GENOMIC DNA]</scope>
</reference>
<feature type="transmembrane region" description="Helical" evidence="6">
    <location>
        <begin position="187"/>
        <end position="204"/>
    </location>
</feature>
<keyword evidence="2 6" id="KW-0812">Transmembrane</keyword>
<accession>A0A8C8VXP7</accession>
<keyword evidence="9" id="KW-1185">Reference proteome</keyword>